<comment type="caution">
    <text evidence="1">The sequence shown here is derived from an EMBL/GenBank/DDBJ whole genome shotgun (WGS) entry which is preliminary data.</text>
</comment>
<protein>
    <submittedName>
        <fullName evidence="1">Uncharacterized protein</fullName>
    </submittedName>
</protein>
<evidence type="ECO:0000313" key="1">
    <source>
        <dbReference type="EMBL" id="KAI9905932.1"/>
    </source>
</evidence>
<sequence length="317" mass="35996">MLVSPKYSLLLESNPTGEQNYTAAFLAADLIRVINSVTGEVSVVFMDNTSANKAIWQILREEFPNKFFQGCALHGMHLFGKDVFAATKDKRVRELAEYSDGYTFVNLLVITTECKEMVKFFKNHHVSKALLKAMLAAARLPDLVLTEPTRWGTLQGMFGRILAAEKVLHALVNAHDFVTGTAKQKDLNIQIKDTINRPDFILMLQKWLAILKPLDAAIVYYQSDSVPFLGVYLTFTKTLPEAINNIPSITRQEREYLEMLSQSRFDFMYGKAYGIGYVLDPRFLGYGMMEALRNQIENQIYTSGSDDDERSFLYAVH</sequence>
<reference evidence="1 2" key="1">
    <citation type="journal article" date="2022" name="bioRxiv">
        <title>The genome of the oomycete Peronosclerospora sorghi, a cosmopolitan pathogen of maize and sorghum, is inflated with dispersed pseudogenes.</title>
        <authorList>
            <person name="Fletcher K."/>
            <person name="Martin F."/>
            <person name="Isakeit T."/>
            <person name="Cavanaugh K."/>
            <person name="Magill C."/>
            <person name="Michelmore R."/>
        </authorList>
    </citation>
    <scope>NUCLEOTIDE SEQUENCE [LARGE SCALE GENOMIC DNA]</scope>
    <source>
        <strain evidence="1">P6</strain>
    </source>
</reference>
<gene>
    <name evidence="1" type="ORF">PsorP6_013906</name>
</gene>
<evidence type="ECO:0000313" key="2">
    <source>
        <dbReference type="Proteomes" id="UP001163321"/>
    </source>
</evidence>
<dbReference type="Proteomes" id="UP001163321">
    <property type="component" value="Chromosome 9"/>
</dbReference>
<organism evidence="1 2">
    <name type="scientific">Peronosclerospora sorghi</name>
    <dbReference type="NCBI Taxonomy" id="230839"/>
    <lineage>
        <taxon>Eukaryota</taxon>
        <taxon>Sar</taxon>
        <taxon>Stramenopiles</taxon>
        <taxon>Oomycota</taxon>
        <taxon>Peronosporomycetes</taxon>
        <taxon>Peronosporales</taxon>
        <taxon>Peronosporaceae</taxon>
        <taxon>Peronosclerospora</taxon>
    </lineage>
</organism>
<dbReference type="EMBL" id="CM047588">
    <property type="protein sequence ID" value="KAI9905932.1"/>
    <property type="molecule type" value="Genomic_DNA"/>
</dbReference>
<accession>A0ACC0VHJ8</accession>
<proteinExistence type="predicted"/>
<name>A0ACC0VHJ8_9STRA</name>
<keyword evidence="2" id="KW-1185">Reference proteome</keyword>